<dbReference type="Pfam" id="PF02836">
    <property type="entry name" value="Glyco_hydro_2_C"/>
    <property type="match status" value="1"/>
</dbReference>
<comment type="similarity">
    <text evidence="1">Belongs to the glycosyl hydrolase 2 family.</text>
</comment>
<dbReference type="GO" id="GO:0004566">
    <property type="term" value="F:beta-glucuronidase activity"/>
    <property type="evidence" value="ECO:0007669"/>
    <property type="project" value="UniProtKB-EC"/>
</dbReference>
<dbReference type="InterPro" id="IPR006102">
    <property type="entry name" value="Ig-like_GH2"/>
</dbReference>
<evidence type="ECO:0000259" key="6">
    <source>
        <dbReference type="Pfam" id="PF00703"/>
    </source>
</evidence>
<dbReference type="GO" id="GO:0019391">
    <property type="term" value="P:glucuronoside catabolic process"/>
    <property type="evidence" value="ECO:0007669"/>
    <property type="project" value="TreeGrafter"/>
</dbReference>
<gene>
    <name evidence="9" type="ORF">IRI77_03170</name>
</gene>
<dbReference type="InterPro" id="IPR006101">
    <property type="entry name" value="Glyco_hydro_2"/>
</dbReference>
<evidence type="ECO:0000256" key="1">
    <source>
        <dbReference type="ARBA" id="ARBA00007401"/>
    </source>
</evidence>
<dbReference type="Pfam" id="PF00703">
    <property type="entry name" value="Glyco_hydro_2"/>
    <property type="match status" value="1"/>
</dbReference>
<evidence type="ECO:0000256" key="3">
    <source>
        <dbReference type="ARBA" id="ARBA00016205"/>
    </source>
</evidence>
<protein>
    <recommendedName>
        <fullName evidence="3">Beta-glucuronidase</fullName>
        <ecNumber evidence="2">3.2.1.31</ecNumber>
    </recommendedName>
</protein>
<organism evidence="9 10">
    <name type="scientific">Paludibaculum fermentans</name>
    <dbReference type="NCBI Taxonomy" id="1473598"/>
    <lineage>
        <taxon>Bacteria</taxon>
        <taxon>Pseudomonadati</taxon>
        <taxon>Acidobacteriota</taxon>
        <taxon>Terriglobia</taxon>
        <taxon>Bryobacterales</taxon>
        <taxon>Bryobacteraceae</taxon>
        <taxon>Paludibaculum</taxon>
    </lineage>
</organism>
<feature type="domain" description="Glycoside hydrolase family 2 immunoglobulin-like beta-sandwich" evidence="6">
    <location>
        <begin position="229"/>
        <end position="295"/>
    </location>
</feature>
<dbReference type="Pfam" id="PF02837">
    <property type="entry name" value="Glyco_hydro_2_N"/>
    <property type="match status" value="1"/>
</dbReference>
<evidence type="ECO:0000313" key="10">
    <source>
        <dbReference type="Proteomes" id="UP000593892"/>
    </source>
</evidence>
<dbReference type="AlphaFoldDB" id="A0A7S7SPG7"/>
<feature type="domain" description="Glycoside hydrolase family 2 catalytic" evidence="7">
    <location>
        <begin position="298"/>
        <end position="556"/>
    </location>
</feature>
<keyword evidence="4" id="KW-0378">Hydrolase</keyword>
<dbReference type="InterPro" id="IPR008979">
    <property type="entry name" value="Galactose-bd-like_sf"/>
</dbReference>
<evidence type="ECO:0000259" key="7">
    <source>
        <dbReference type="Pfam" id="PF02836"/>
    </source>
</evidence>
<dbReference type="InterPro" id="IPR013783">
    <property type="entry name" value="Ig-like_fold"/>
</dbReference>
<feature type="domain" description="Glycosyl hydrolases family 2 sugar binding" evidence="8">
    <location>
        <begin position="36"/>
        <end position="203"/>
    </location>
</feature>
<dbReference type="GO" id="GO:0005975">
    <property type="term" value="P:carbohydrate metabolic process"/>
    <property type="evidence" value="ECO:0007669"/>
    <property type="project" value="InterPro"/>
</dbReference>
<evidence type="ECO:0000256" key="5">
    <source>
        <dbReference type="ARBA" id="ARBA00023295"/>
    </source>
</evidence>
<dbReference type="EMBL" id="CP063849">
    <property type="protein sequence ID" value="QOY91898.1"/>
    <property type="molecule type" value="Genomic_DNA"/>
</dbReference>
<evidence type="ECO:0000256" key="2">
    <source>
        <dbReference type="ARBA" id="ARBA00012761"/>
    </source>
</evidence>
<evidence type="ECO:0000313" key="9">
    <source>
        <dbReference type="EMBL" id="QOY91898.1"/>
    </source>
</evidence>
<evidence type="ECO:0000256" key="4">
    <source>
        <dbReference type="ARBA" id="ARBA00022801"/>
    </source>
</evidence>
<reference evidence="9 10" key="1">
    <citation type="submission" date="2020-10" db="EMBL/GenBank/DDBJ databases">
        <title>Complete genome sequence of Paludibaculum fermentans P105T, a facultatively anaerobic acidobacterium capable of dissimilatory Fe(III) reduction.</title>
        <authorList>
            <person name="Dedysh S.N."/>
            <person name="Beletsky A.V."/>
            <person name="Kulichevskaya I.S."/>
            <person name="Mardanov A.V."/>
            <person name="Ravin N.V."/>
        </authorList>
    </citation>
    <scope>NUCLEOTIDE SEQUENCE [LARGE SCALE GENOMIC DNA]</scope>
    <source>
        <strain evidence="9 10">P105</strain>
    </source>
</reference>
<dbReference type="InterPro" id="IPR006103">
    <property type="entry name" value="Glyco_hydro_2_cat"/>
</dbReference>
<dbReference type="Gene3D" id="2.60.120.260">
    <property type="entry name" value="Galactose-binding domain-like"/>
    <property type="match status" value="1"/>
</dbReference>
<dbReference type="InterPro" id="IPR017853">
    <property type="entry name" value="GH"/>
</dbReference>
<proteinExistence type="inferred from homology"/>
<dbReference type="KEGG" id="pfer:IRI77_03170"/>
<dbReference type="InterPro" id="IPR006104">
    <property type="entry name" value="Glyco_hydro_2_N"/>
</dbReference>
<dbReference type="InterPro" id="IPR036156">
    <property type="entry name" value="Beta-gal/glucu_dom_sf"/>
</dbReference>
<dbReference type="PRINTS" id="PR00132">
    <property type="entry name" value="GLHYDRLASE2"/>
</dbReference>
<dbReference type="PROSITE" id="PS00608">
    <property type="entry name" value="GLYCOSYL_HYDROL_F2_2"/>
    <property type="match status" value="1"/>
</dbReference>
<dbReference type="GO" id="GO:0030246">
    <property type="term" value="F:carbohydrate binding"/>
    <property type="evidence" value="ECO:0007669"/>
    <property type="project" value="TreeGrafter"/>
</dbReference>
<dbReference type="Proteomes" id="UP000593892">
    <property type="component" value="Chromosome"/>
</dbReference>
<dbReference type="InterPro" id="IPR023232">
    <property type="entry name" value="Glyco_hydro_2_AS"/>
</dbReference>
<dbReference type="Gene3D" id="3.20.20.80">
    <property type="entry name" value="Glycosidases"/>
    <property type="match status" value="1"/>
</dbReference>
<dbReference type="PANTHER" id="PTHR10066:SF67">
    <property type="entry name" value="BETA-GLUCURONIDASE"/>
    <property type="match status" value="1"/>
</dbReference>
<name>A0A7S7SPG7_PALFE</name>
<dbReference type="Gene3D" id="2.60.40.10">
    <property type="entry name" value="Immunoglobulins"/>
    <property type="match status" value="1"/>
</dbReference>
<sequence>MAGAWPVQLSAQLQLGPAGGPSFQITNVQARKVTSLNGKWRTIVDPYENGYYDFRMQLSREGYFLNLKPKDKADRVEYDFDSSETLNVPGDWNSQRDSLFFYEGTLWYKKSFDYQAKPGNRIFLHFGGANYETIVFLNGERLGMHVGGFTPFDFEITGKVRARDNFVIVKVDNKRRRDGVPTLNTDWWNYGGLTREVTLVEVPATFVKDYFVQLKKGSMDTIAGWVRLNGAQPAQRVTVSIPEAHASVTVRTNAQGYAAFSLPAQLTLWTPDNPTLYEVRVEAEGDSVREQIGFRTIETRGTEILLNGKPLFLRGISAHEEAPFRAGRAFSAEDSRTLLGWAKELGCNFIRLAHYPHNENMLREADRMGVLVWSEAPVYWMIDWENPETFLNASNQLTEVLTRDRNRAAIILWSVANETPITEARNTFLKKLAALVKAEDPTRLTTAAMMHHEVAGTTEVVLDDPLGDVLDVLGCNEYLGWYDGAPEKADRVTWKSPYNKPLIMSEFGADALSGLHGDEGTRWTEEFQENIYHHQVGMLNKIPFLRGTSPWVLMDFRSPRRVLPNVQDFFNRKGLVSERGEKKKAFFVLQEFYREKARQ</sequence>
<evidence type="ECO:0000259" key="8">
    <source>
        <dbReference type="Pfam" id="PF02837"/>
    </source>
</evidence>
<keyword evidence="5" id="KW-0326">Glycosidase</keyword>
<dbReference type="SUPFAM" id="SSF49785">
    <property type="entry name" value="Galactose-binding domain-like"/>
    <property type="match status" value="1"/>
</dbReference>
<dbReference type="EC" id="3.2.1.31" evidence="2"/>
<dbReference type="SUPFAM" id="SSF51445">
    <property type="entry name" value="(Trans)glycosidases"/>
    <property type="match status" value="1"/>
</dbReference>
<dbReference type="PANTHER" id="PTHR10066">
    <property type="entry name" value="BETA-GLUCURONIDASE"/>
    <property type="match status" value="1"/>
</dbReference>
<keyword evidence="10" id="KW-1185">Reference proteome</keyword>
<dbReference type="SUPFAM" id="SSF49303">
    <property type="entry name" value="beta-Galactosidase/glucuronidase domain"/>
    <property type="match status" value="1"/>
</dbReference>
<accession>A0A7S7SPG7</accession>